<dbReference type="AlphaFoldDB" id="A0A2V3TRI0"/>
<dbReference type="EMBL" id="QJJK01000030">
    <property type="protein sequence ID" value="PXW50199.1"/>
    <property type="molecule type" value="Genomic_DNA"/>
</dbReference>
<name>A0A2V3TRI0_9HYPH</name>
<dbReference type="RefSeq" id="WP_110378662.1">
    <property type="nucleotide sequence ID" value="NZ_JAHBRY010000001.1"/>
</dbReference>
<sequence>MLTVECISDGPEVAICFDDAGLALLIEKLLRLQAAGRDGHDHMFTPSWAGDDLAETPLGVDTTLINSVRLVYRAAPWSALGARLKKGTP</sequence>
<proteinExistence type="predicted"/>
<dbReference type="OrthoDB" id="8481783at2"/>
<accession>A0A2V3TRI0</accession>
<evidence type="ECO:0000313" key="2">
    <source>
        <dbReference type="Proteomes" id="UP000248021"/>
    </source>
</evidence>
<dbReference type="InterPro" id="IPR029083">
    <property type="entry name" value="Imm32"/>
</dbReference>
<protein>
    <submittedName>
        <fullName evidence="1">Immunity protein 32 of polymorphic toxin system</fullName>
    </submittedName>
</protein>
<reference evidence="1 2" key="1">
    <citation type="submission" date="2018-05" db="EMBL/GenBank/DDBJ databases">
        <title>Genomic Encyclopedia of Type Strains, Phase IV (KMG-IV): sequencing the most valuable type-strain genomes for metagenomic binning, comparative biology and taxonomic classification.</title>
        <authorList>
            <person name="Goeker M."/>
        </authorList>
    </citation>
    <scope>NUCLEOTIDE SEQUENCE [LARGE SCALE GENOMIC DNA]</scope>
    <source>
        <strain evidence="1 2">DSM 6462</strain>
    </source>
</reference>
<comment type="caution">
    <text evidence="1">The sequence shown here is derived from an EMBL/GenBank/DDBJ whole genome shotgun (WGS) entry which is preliminary data.</text>
</comment>
<evidence type="ECO:0000313" key="1">
    <source>
        <dbReference type="EMBL" id="PXW50199.1"/>
    </source>
</evidence>
<organism evidence="1 2">
    <name type="scientific">Chelatococcus asaccharovorans</name>
    <dbReference type="NCBI Taxonomy" id="28210"/>
    <lineage>
        <taxon>Bacteria</taxon>
        <taxon>Pseudomonadati</taxon>
        <taxon>Pseudomonadota</taxon>
        <taxon>Alphaproteobacteria</taxon>
        <taxon>Hyphomicrobiales</taxon>
        <taxon>Chelatococcaceae</taxon>
        <taxon>Chelatococcus</taxon>
    </lineage>
</organism>
<gene>
    <name evidence="1" type="ORF">C7450_13011</name>
</gene>
<dbReference type="Pfam" id="PF15566">
    <property type="entry name" value="Imm32"/>
    <property type="match status" value="1"/>
</dbReference>
<keyword evidence="2" id="KW-1185">Reference proteome</keyword>
<dbReference type="Proteomes" id="UP000248021">
    <property type="component" value="Unassembled WGS sequence"/>
</dbReference>